<feature type="transmembrane region" description="Helical" evidence="4">
    <location>
        <begin position="72"/>
        <end position="95"/>
    </location>
</feature>
<keyword evidence="3 4" id="KW-0472">Membrane</keyword>
<evidence type="ECO:0000256" key="2">
    <source>
        <dbReference type="ARBA" id="ARBA00022989"/>
    </source>
</evidence>
<dbReference type="InterPro" id="IPR036640">
    <property type="entry name" value="ABC1_TM_sf"/>
</dbReference>
<dbReference type="GO" id="GO:0016020">
    <property type="term" value="C:membrane"/>
    <property type="evidence" value="ECO:0007669"/>
    <property type="project" value="InterPro"/>
</dbReference>
<reference evidence="6 7" key="1">
    <citation type="submission" date="2016-08" db="EMBL/GenBank/DDBJ databases">
        <authorList>
            <consortium name="Lentinula edodes genome sequencing consortium"/>
            <person name="Sakamoto Y."/>
            <person name="Nakade K."/>
            <person name="Sato S."/>
            <person name="Yoshida Y."/>
            <person name="Miyazaki K."/>
            <person name="Natsume S."/>
            <person name="Konno N."/>
        </authorList>
    </citation>
    <scope>NUCLEOTIDE SEQUENCE [LARGE SCALE GENOMIC DNA]</scope>
    <source>
        <strain evidence="6 7">NBRC 111202</strain>
    </source>
</reference>
<feature type="transmembrane region" description="Helical" evidence="4">
    <location>
        <begin position="43"/>
        <end position="66"/>
    </location>
</feature>
<dbReference type="AlphaFoldDB" id="A0A1Q3E0Z1"/>
<evidence type="ECO:0000256" key="3">
    <source>
        <dbReference type="ARBA" id="ARBA00023136"/>
    </source>
</evidence>
<gene>
    <name evidence="6" type="ORF">LENED_002400</name>
</gene>
<evidence type="ECO:0000256" key="1">
    <source>
        <dbReference type="ARBA" id="ARBA00022692"/>
    </source>
</evidence>
<keyword evidence="2 4" id="KW-1133">Transmembrane helix</keyword>
<feature type="domain" description="ABC transmembrane type-1" evidence="5">
    <location>
        <begin position="29"/>
        <end position="105"/>
    </location>
</feature>
<evidence type="ECO:0000313" key="6">
    <source>
        <dbReference type="EMBL" id="GAW00846.1"/>
    </source>
</evidence>
<dbReference type="GO" id="GO:0016787">
    <property type="term" value="F:hydrolase activity"/>
    <property type="evidence" value="ECO:0007669"/>
    <property type="project" value="UniProtKB-KW"/>
</dbReference>
<accession>A0A1Q3E0Z1</accession>
<name>A0A1Q3E0Z1_LENED</name>
<proteinExistence type="predicted"/>
<dbReference type="SUPFAM" id="SSF90123">
    <property type="entry name" value="ABC transporter transmembrane region"/>
    <property type="match status" value="1"/>
</dbReference>
<protein>
    <submittedName>
        <fullName evidence="6">p-loop containing nucleoside triphosphate hydrolase protein</fullName>
    </submittedName>
</protein>
<evidence type="ECO:0000259" key="5">
    <source>
        <dbReference type="PROSITE" id="PS50929"/>
    </source>
</evidence>
<evidence type="ECO:0000256" key="4">
    <source>
        <dbReference type="SAM" id="Phobius"/>
    </source>
</evidence>
<reference evidence="6 7" key="2">
    <citation type="submission" date="2017-02" db="EMBL/GenBank/DDBJ databases">
        <title>A genome survey and senescence transcriptome analysis in Lentinula edodes.</title>
        <authorList>
            <person name="Sakamoto Y."/>
            <person name="Nakade K."/>
            <person name="Sato S."/>
            <person name="Yoshida Y."/>
            <person name="Miyazaki K."/>
            <person name="Natsume S."/>
            <person name="Konno N."/>
        </authorList>
    </citation>
    <scope>NUCLEOTIDE SEQUENCE [LARGE SCALE GENOMIC DNA]</scope>
    <source>
        <strain evidence="6 7">NBRC 111202</strain>
    </source>
</reference>
<dbReference type="GO" id="GO:0140359">
    <property type="term" value="F:ABC-type transporter activity"/>
    <property type="evidence" value="ECO:0007669"/>
    <property type="project" value="InterPro"/>
</dbReference>
<evidence type="ECO:0000313" key="7">
    <source>
        <dbReference type="Proteomes" id="UP000188533"/>
    </source>
</evidence>
<keyword evidence="7" id="KW-1185">Reference proteome</keyword>
<comment type="caution">
    <text evidence="6">The sequence shown here is derived from an EMBL/GenBank/DDBJ whole genome shotgun (WGS) entry which is preliminary data.</text>
</comment>
<dbReference type="Gene3D" id="1.20.1560.10">
    <property type="entry name" value="ABC transporter type 1, transmembrane domain"/>
    <property type="match status" value="1"/>
</dbReference>
<dbReference type="InterPro" id="IPR011527">
    <property type="entry name" value="ABC1_TM_dom"/>
</dbReference>
<dbReference type="PROSITE" id="PS50929">
    <property type="entry name" value="ABC_TM1F"/>
    <property type="match status" value="1"/>
</dbReference>
<organism evidence="6 7">
    <name type="scientific">Lentinula edodes</name>
    <name type="common">Shiitake mushroom</name>
    <name type="synonym">Lentinus edodes</name>
    <dbReference type="NCBI Taxonomy" id="5353"/>
    <lineage>
        <taxon>Eukaryota</taxon>
        <taxon>Fungi</taxon>
        <taxon>Dikarya</taxon>
        <taxon>Basidiomycota</taxon>
        <taxon>Agaricomycotina</taxon>
        <taxon>Agaricomycetes</taxon>
        <taxon>Agaricomycetidae</taxon>
        <taxon>Agaricales</taxon>
        <taxon>Marasmiineae</taxon>
        <taxon>Omphalotaceae</taxon>
        <taxon>Lentinula</taxon>
    </lineage>
</organism>
<dbReference type="GO" id="GO:0005524">
    <property type="term" value="F:ATP binding"/>
    <property type="evidence" value="ECO:0007669"/>
    <property type="project" value="InterPro"/>
</dbReference>
<dbReference type="Pfam" id="PF00664">
    <property type="entry name" value="ABC_membrane"/>
    <property type="match status" value="1"/>
</dbReference>
<dbReference type="EMBL" id="BDGU01000043">
    <property type="protein sequence ID" value="GAW00846.1"/>
    <property type="molecule type" value="Genomic_DNA"/>
</dbReference>
<sequence>MPKSFFDASVVAKEKPSLNSAACTSPVALTQILTKSAEDAKNILAVVAGQALVVFSMLAVGLIWAFVFSWQFTLIGLAIAPVFVGVMSIQSKFIADIERKNKAARECVASA</sequence>
<dbReference type="Proteomes" id="UP000188533">
    <property type="component" value="Unassembled WGS sequence"/>
</dbReference>
<keyword evidence="1 4" id="KW-0812">Transmembrane</keyword>
<keyword evidence="6" id="KW-0378">Hydrolase</keyword>